<reference evidence="2" key="4">
    <citation type="submission" date="2025-09" db="UniProtKB">
        <authorList>
            <consortium name="Ensembl"/>
        </authorList>
    </citation>
    <scope>IDENTIFICATION</scope>
</reference>
<keyword evidence="3" id="KW-1185">Reference proteome</keyword>
<dbReference type="EMBL" id="EAAA01000616">
    <property type="status" value="NOT_ANNOTATED_CDS"/>
    <property type="molecule type" value="Genomic_DNA"/>
</dbReference>
<dbReference type="Proteomes" id="UP000008144">
    <property type="component" value="Chromosome 10"/>
</dbReference>
<evidence type="ECO:0000313" key="2">
    <source>
        <dbReference type="Ensembl" id="ENSCINP00000034274.1"/>
    </source>
</evidence>
<name>H2XX90_CIOIN</name>
<dbReference type="InParanoid" id="H2XX90"/>
<sequence>MENQKHIWKSRKLLVDSSVENMCSTHLTGVATGYLAASLRLFYDPYYINNRLALHSIPQILEQIPPKSIPVDTQLTMNITLCYGLLFAFVILSLLVIIKKRKAIFRGKSIII</sequence>
<reference evidence="2" key="3">
    <citation type="submission" date="2025-08" db="UniProtKB">
        <authorList>
            <consortium name="Ensembl"/>
        </authorList>
    </citation>
    <scope>IDENTIFICATION</scope>
</reference>
<feature type="transmembrane region" description="Helical" evidence="1">
    <location>
        <begin position="21"/>
        <end position="43"/>
    </location>
</feature>
<feature type="transmembrane region" description="Helical" evidence="1">
    <location>
        <begin position="75"/>
        <end position="98"/>
    </location>
</feature>
<keyword evidence="1" id="KW-1133">Transmembrane helix</keyword>
<accession>H2XX90</accession>
<protein>
    <submittedName>
        <fullName evidence="2">Uncharacterized protein</fullName>
    </submittedName>
</protein>
<dbReference type="HOGENOM" id="CLU_2144964_0_0_1"/>
<organism evidence="2 3">
    <name type="scientific">Ciona intestinalis</name>
    <name type="common">Transparent sea squirt</name>
    <name type="synonym">Ascidia intestinalis</name>
    <dbReference type="NCBI Taxonomy" id="7719"/>
    <lineage>
        <taxon>Eukaryota</taxon>
        <taxon>Metazoa</taxon>
        <taxon>Chordata</taxon>
        <taxon>Tunicata</taxon>
        <taxon>Ascidiacea</taxon>
        <taxon>Phlebobranchia</taxon>
        <taxon>Cionidae</taxon>
        <taxon>Ciona</taxon>
    </lineage>
</organism>
<dbReference type="AlphaFoldDB" id="H2XX90"/>
<reference evidence="3" key="1">
    <citation type="journal article" date="2002" name="Science">
        <title>The draft genome of Ciona intestinalis: insights into chordate and vertebrate origins.</title>
        <authorList>
            <person name="Dehal P."/>
            <person name="Satou Y."/>
            <person name="Campbell R.K."/>
            <person name="Chapman J."/>
            <person name="Degnan B."/>
            <person name="De Tomaso A."/>
            <person name="Davidson B."/>
            <person name="Di Gregorio A."/>
            <person name="Gelpke M."/>
            <person name="Goodstein D.M."/>
            <person name="Harafuji N."/>
            <person name="Hastings K.E."/>
            <person name="Ho I."/>
            <person name="Hotta K."/>
            <person name="Huang W."/>
            <person name="Kawashima T."/>
            <person name="Lemaire P."/>
            <person name="Martinez D."/>
            <person name="Meinertzhagen I.A."/>
            <person name="Necula S."/>
            <person name="Nonaka M."/>
            <person name="Putnam N."/>
            <person name="Rash S."/>
            <person name="Saiga H."/>
            <person name="Satake M."/>
            <person name="Terry A."/>
            <person name="Yamada L."/>
            <person name="Wang H.G."/>
            <person name="Awazu S."/>
            <person name="Azumi K."/>
            <person name="Boore J."/>
            <person name="Branno M."/>
            <person name="Chin-Bow S."/>
            <person name="DeSantis R."/>
            <person name="Doyle S."/>
            <person name="Francino P."/>
            <person name="Keys D.N."/>
            <person name="Haga S."/>
            <person name="Hayashi H."/>
            <person name="Hino K."/>
            <person name="Imai K.S."/>
            <person name="Inaba K."/>
            <person name="Kano S."/>
            <person name="Kobayashi K."/>
            <person name="Kobayashi M."/>
            <person name="Lee B.I."/>
            <person name="Makabe K.W."/>
            <person name="Manohar C."/>
            <person name="Matassi G."/>
            <person name="Medina M."/>
            <person name="Mochizuki Y."/>
            <person name="Mount S."/>
            <person name="Morishita T."/>
            <person name="Miura S."/>
            <person name="Nakayama A."/>
            <person name="Nishizaka S."/>
            <person name="Nomoto H."/>
            <person name="Ohta F."/>
            <person name="Oishi K."/>
            <person name="Rigoutsos I."/>
            <person name="Sano M."/>
            <person name="Sasaki A."/>
            <person name="Sasakura Y."/>
            <person name="Shoguchi E."/>
            <person name="Shin-i T."/>
            <person name="Spagnuolo A."/>
            <person name="Stainier D."/>
            <person name="Suzuki M.M."/>
            <person name="Tassy O."/>
            <person name="Takatori N."/>
            <person name="Tokuoka M."/>
            <person name="Yagi K."/>
            <person name="Yoshizaki F."/>
            <person name="Wada S."/>
            <person name="Zhang C."/>
            <person name="Hyatt P.D."/>
            <person name="Larimer F."/>
            <person name="Detter C."/>
            <person name="Doggett N."/>
            <person name="Glavina T."/>
            <person name="Hawkins T."/>
            <person name="Richardson P."/>
            <person name="Lucas S."/>
            <person name="Kohara Y."/>
            <person name="Levine M."/>
            <person name="Satoh N."/>
            <person name="Rokhsar D.S."/>
        </authorList>
    </citation>
    <scope>NUCLEOTIDE SEQUENCE [LARGE SCALE GENOMIC DNA]</scope>
</reference>
<keyword evidence="1" id="KW-0472">Membrane</keyword>
<proteinExistence type="predicted"/>
<dbReference type="Ensembl" id="ENSCINT00000036498.1">
    <property type="protein sequence ID" value="ENSCINP00000034274.1"/>
    <property type="gene ID" value="ENSCING00000019490.1"/>
</dbReference>
<evidence type="ECO:0000313" key="3">
    <source>
        <dbReference type="Proteomes" id="UP000008144"/>
    </source>
</evidence>
<reference evidence="2" key="2">
    <citation type="journal article" date="2008" name="Genome Biol.">
        <title>Improved genome assembly and evidence-based global gene model set for the chordate Ciona intestinalis: new insight into intron and operon populations.</title>
        <authorList>
            <person name="Satou Y."/>
            <person name="Mineta K."/>
            <person name="Ogasawara M."/>
            <person name="Sasakura Y."/>
            <person name="Shoguchi E."/>
            <person name="Ueno K."/>
            <person name="Yamada L."/>
            <person name="Matsumoto J."/>
            <person name="Wasserscheid J."/>
            <person name="Dewar K."/>
            <person name="Wiley G.B."/>
            <person name="Macmil S.L."/>
            <person name="Roe B.A."/>
            <person name="Zeller R.W."/>
            <person name="Hastings K.E."/>
            <person name="Lemaire P."/>
            <person name="Lindquist E."/>
            <person name="Endo T."/>
            <person name="Hotta K."/>
            <person name="Inaba K."/>
        </authorList>
    </citation>
    <scope>NUCLEOTIDE SEQUENCE [LARGE SCALE GENOMIC DNA]</scope>
    <source>
        <strain evidence="2">wild type</strain>
    </source>
</reference>
<evidence type="ECO:0000256" key="1">
    <source>
        <dbReference type="SAM" id="Phobius"/>
    </source>
</evidence>
<dbReference type="GeneTree" id="ENSGT00660000097242"/>
<keyword evidence="1" id="KW-0812">Transmembrane</keyword>